<organism evidence="1 2">
    <name type="scientific">Phocaeicola sartorii</name>
    <dbReference type="NCBI Taxonomy" id="671267"/>
    <lineage>
        <taxon>Bacteria</taxon>
        <taxon>Pseudomonadati</taxon>
        <taxon>Bacteroidota</taxon>
        <taxon>Bacteroidia</taxon>
        <taxon>Bacteroidales</taxon>
        <taxon>Bacteroidaceae</taxon>
        <taxon>Phocaeicola</taxon>
    </lineage>
</organism>
<sequence length="114" mass="13608">MEQKPRFQVVYMQEAIEFLQSLNEKVRDKIVYNIGKSMFVLDKELFKKLGDTDIWEFRTQYSGMEYRLLAFWDTSTDTLVIVTHGFTKKSPKTPPKEIAKVQEIRKEYFNSKNK</sequence>
<dbReference type="EMBL" id="SRYJ01000004">
    <property type="protein sequence ID" value="TGY72801.1"/>
    <property type="molecule type" value="Genomic_DNA"/>
</dbReference>
<gene>
    <name evidence="1" type="ORF">E5339_02425</name>
</gene>
<protein>
    <submittedName>
        <fullName evidence="1">Type II toxin-antitoxin system RelE/ParE family toxin</fullName>
    </submittedName>
</protein>
<dbReference type="Pfam" id="PF05973">
    <property type="entry name" value="Gp49"/>
    <property type="match status" value="1"/>
</dbReference>
<proteinExistence type="predicted"/>
<evidence type="ECO:0000313" key="1">
    <source>
        <dbReference type="EMBL" id="TGY72801.1"/>
    </source>
</evidence>
<comment type="caution">
    <text evidence="1">The sequence shown here is derived from an EMBL/GenBank/DDBJ whole genome shotgun (WGS) entry which is preliminary data.</text>
</comment>
<dbReference type="Proteomes" id="UP000310760">
    <property type="component" value="Unassembled WGS sequence"/>
</dbReference>
<accession>A0A4S2FU41</accession>
<reference evidence="1 2" key="1">
    <citation type="submission" date="2019-04" db="EMBL/GenBank/DDBJ databases">
        <title>Microbes associate with the intestines of laboratory mice.</title>
        <authorList>
            <person name="Navarre W."/>
            <person name="Wong E."/>
            <person name="Huang K."/>
            <person name="Tropini C."/>
            <person name="Ng K."/>
            <person name="Yu B."/>
        </authorList>
    </citation>
    <scope>NUCLEOTIDE SEQUENCE [LARGE SCALE GENOMIC DNA]</scope>
    <source>
        <strain evidence="1 2">NM22_B1</strain>
    </source>
</reference>
<evidence type="ECO:0000313" key="2">
    <source>
        <dbReference type="Proteomes" id="UP000310760"/>
    </source>
</evidence>
<name>A0A4S2FU41_9BACT</name>
<dbReference type="AlphaFoldDB" id="A0A4S2FU41"/>
<dbReference type="RefSeq" id="WP_135950420.1">
    <property type="nucleotide sequence ID" value="NZ_CAKOCL010000024.1"/>
</dbReference>
<dbReference type="InterPro" id="IPR009241">
    <property type="entry name" value="HigB-like"/>
</dbReference>